<reference evidence="4 5" key="1">
    <citation type="journal article" date="2011" name="BMC Genomics">
        <title>Genomic insights into an obligate epibiotic bacterial predator: Micavibrio aeruginosavorus ARL-13.</title>
        <authorList>
            <person name="Wang Z."/>
            <person name="Kadouri D."/>
            <person name="Wu M."/>
        </authorList>
    </citation>
    <scope>NUCLEOTIDE SEQUENCE [LARGE SCALE GENOMIC DNA]</scope>
    <source>
        <strain evidence="4 5">ARL-13</strain>
    </source>
</reference>
<dbReference type="InterPro" id="IPR050832">
    <property type="entry name" value="Bact_Acetyltransf"/>
</dbReference>
<evidence type="ECO:0000313" key="5">
    <source>
        <dbReference type="Proteomes" id="UP000009286"/>
    </source>
</evidence>
<dbReference type="InterPro" id="IPR016181">
    <property type="entry name" value="Acyl_CoA_acyltransferase"/>
</dbReference>
<dbReference type="PANTHER" id="PTHR43877">
    <property type="entry name" value="AMINOALKYLPHOSPHONATE N-ACETYLTRANSFERASE-RELATED-RELATED"/>
    <property type="match status" value="1"/>
</dbReference>
<keyword evidence="1 4" id="KW-0808">Transferase</keyword>
<dbReference type="AlphaFoldDB" id="G2KS36"/>
<gene>
    <name evidence="4" type="ordered locus">MICA_2241</name>
</gene>
<organism evidence="4 5">
    <name type="scientific">Micavibrio aeruginosavorus (strain ARL-13)</name>
    <dbReference type="NCBI Taxonomy" id="856793"/>
    <lineage>
        <taxon>Bacteria</taxon>
        <taxon>Pseudomonadati</taxon>
        <taxon>Bdellovibrionota</taxon>
        <taxon>Bdellovibrionia</taxon>
        <taxon>Bdellovibrionales</taxon>
        <taxon>Pseudobdellovibrionaceae</taxon>
        <taxon>Micavibrio</taxon>
    </lineage>
</organism>
<feature type="domain" description="N-acetyltransferase" evidence="3">
    <location>
        <begin position="4"/>
        <end position="148"/>
    </location>
</feature>
<dbReference type="EMBL" id="CP002382">
    <property type="protein sequence ID" value="AEP10544.1"/>
    <property type="molecule type" value="Genomic_DNA"/>
</dbReference>
<evidence type="ECO:0000256" key="2">
    <source>
        <dbReference type="ARBA" id="ARBA00023315"/>
    </source>
</evidence>
<dbReference type="eggNOG" id="COG0456">
    <property type="taxonomic scope" value="Bacteria"/>
</dbReference>
<dbReference type="InterPro" id="IPR000182">
    <property type="entry name" value="GNAT_dom"/>
</dbReference>
<dbReference type="OrthoDB" id="9805924at2"/>
<evidence type="ECO:0000313" key="4">
    <source>
        <dbReference type="EMBL" id="AEP10544.1"/>
    </source>
</evidence>
<dbReference type="PROSITE" id="PS51186">
    <property type="entry name" value="GNAT"/>
    <property type="match status" value="1"/>
</dbReference>
<dbReference type="Gene3D" id="3.40.630.30">
    <property type="match status" value="1"/>
</dbReference>
<name>G2KS36_MICAA</name>
<keyword evidence="5" id="KW-1185">Reference proteome</keyword>
<dbReference type="STRING" id="856793.MICA_2241"/>
<dbReference type="Proteomes" id="UP000009286">
    <property type="component" value="Chromosome"/>
</dbReference>
<dbReference type="Pfam" id="PF00583">
    <property type="entry name" value="Acetyltransf_1"/>
    <property type="match status" value="1"/>
</dbReference>
<protein>
    <submittedName>
        <fullName evidence="4">Acetyltransferase family protein</fullName>
    </submittedName>
</protein>
<dbReference type="SUPFAM" id="SSF55729">
    <property type="entry name" value="Acyl-CoA N-acyltransferases (Nat)"/>
    <property type="match status" value="1"/>
</dbReference>
<keyword evidence="2" id="KW-0012">Acyltransferase</keyword>
<dbReference type="PANTHER" id="PTHR43877:SF2">
    <property type="entry name" value="AMINOALKYLPHOSPHONATE N-ACETYLTRANSFERASE-RELATED"/>
    <property type="match status" value="1"/>
</dbReference>
<dbReference type="CDD" id="cd04301">
    <property type="entry name" value="NAT_SF"/>
    <property type="match status" value="1"/>
</dbReference>
<dbReference type="KEGG" id="mai:MICA_2241"/>
<evidence type="ECO:0000256" key="1">
    <source>
        <dbReference type="ARBA" id="ARBA00022679"/>
    </source>
</evidence>
<dbReference type="RefSeq" id="WP_014103767.1">
    <property type="nucleotide sequence ID" value="NC_016026.1"/>
</dbReference>
<proteinExistence type="predicted"/>
<evidence type="ECO:0000259" key="3">
    <source>
        <dbReference type="PROSITE" id="PS51186"/>
    </source>
</evidence>
<accession>G2KS36</accession>
<dbReference type="HOGENOM" id="CLU_013985_32_1_5"/>
<dbReference type="GO" id="GO:0016747">
    <property type="term" value="F:acyltransferase activity, transferring groups other than amino-acyl groups"/>
    <property type="evidence" value="ECO:0007669"/>
    <property type="project" value="InterPro"/>
</dbReference>
<sequence length="148" mass="16323">MTAPIIAPLNKDDYDGWLPLWQANMEGTVTPDVTASTWARICDPTFPVHGLCARLEKGGPIVGICHFILHPTTGSVKYACYMQDLFVDPSARRRGVGRELVIQLAALGQAAGWTRLYWLAEEKNAAAQSLYRDIGIKLDFSLHVLPLS</sequence>